<gene>
    <name evidence="1" type="ORF">OH818_03185</name>
</gene>
<dbReference type="RefSeq" id="WP_268881758.1">
    <property type="nucleotide sequence ID" value="NZ_CP114029.1"/>
</dbReference>
<proteinExistence type="predicted"/>
<evidence type="ECO:0000313" key="1">
    <source>
        <dbReference type="EMBL" id="WAP69318.1"/>
    </source>
</evidence>
<name>A0ABY7BZW1_9HYPH</name>
<dbReference type="Proteomes" id="UP001164020">
    <property type="component" value="Chromosome"/>
</dbReference>
<evidence type="ECO:0008006" key="3">
    <source>
        <dbReference type="Google" id="ProtNLM"/>
    </source>
</evidence>
<accession>A0ABY7BZW1</accession>
<keyword evidence="2" id="KW-1185">Reference proteome</keyword>
<sequence>MGEHPDYRRNRFKIDGKTMFRQFRIRYREIDGSLSEFDMCVRGAKDGENGERLIEIYSFGTGDFRVIDASRAEHVLSLKTNRKLTRLANRY</sequence>
<dbReference type="EMBL" id="CP114029">
    <property type="protein sequence ID" value="WAP69318.1"/>
    <property type="molecule type" value="Genomic_DNA"/>
</dbReference>
<protein>
    <recommendedName>
        <fullName evidence="3">WYL domain-containing protein</fullName>
    </recommendedName>
</protein>
<evidence type="ECO:0000313" key="2">
    <source>
        <dbReference type="Proteomes" id="UP001164020"/>
    </source>
</evidence>
<reference evidence="1" key="1">
    <citation type="submission" date="2022-12" db="EMBL/GenBank/DDBJ databases">
        <title>Jiella pelagia sp. nov., isolated from phosphonate enriched culture of Northwest Pacific surface seawater.</title>
        <authorList>
            <person name="Shin D.Y."/>
            <person name="Hwang C.Y."/>
        </authorList>
    </citation>
    <scope>NUCLEOTIDE SEQUENCE</scope>
    <source>
        <strain evidence="1">HL-NP1</strain>
    </source>
</reference>
<organism evidence="1 2">
    <name type="scientific">Jiella pelagia</name>
    <dbReference type="NCBI Taxonomy" id="2986949"/>
    <lineage>
        <taxon>Bacteria</taxon>
        <taxon>Pseudomonadati</taxon>
        <taxon>Pseudomonadota</taxon>
        <taxon>Alphaproteobacteria</taxon>
        <taxon>Hyphomicrobiales</taxon>
        <taxon>Aurantimonadaceae</taxon>
        <taxon>Jiella</taxon>
    </lineage>
</organism>